<dbReference type="Proteomes" id="UP000324222">
    <property type="component" value="Unassembled WGS sequence"/>
</dbReference>
<reference evidence="1 2" key="1">
    <citation type="submission" date="2019-05" db="EMBL/GenBank/DDBJ databases">
        <title>Another draft genome of Portunus trituberculatus and its Hox gene families provides insights of decapod evolution.</title>
        <authorList>
            <person name="Jeong J.-H."/>
            <person name="Song I."/>
            <person name="Kim S."/>
            <person name="Choi T."/>
            <person name="Kim D."/>
            <person name="Ryu S."/>
            <person name="Kim W."/>
        </authorList>
    </citation>
    <scope>NUCLEOTIDE SEQUENCE [LARGE SCALE GENOMIC DNA]</scope>
    <source>
        <tissue evidence="1">Muscle</tissue>
    </source>
</reference>
<protein>
    <submittedName>
        <fullName evidence="1">Uncharacterized protein</fullName>
    </submittedName>
</protein>
<organism evidence="1 2">
    <name type="scientific">Portunus trituberculatus</name>
    <name type="common">Swimming crab</name>
    <name type="synonym">Neptunus trituberculatus</name>
    <dbReference type="NCBI Taxonomy" id="210409"/>
    <lineage>
        <taxon>Eukaryota</taxon>
        <taxon>Metazoa</taxon>
        <taxon>Ecdysozoa</taxon>
        <taxon>Arthropoda</taxon>
        <taxon>Crustacea</taxon>
        <taxon>Multicrustacea</taxon>
        <taxon>Malacostraca</taxon>
        <taxon>Eumalacostraca</taxon>
        <taxon>Eucarida</taxon>
        <taxon>Decapoda</taxon>
        <taxon>Pleocyemata</taxon>
        <taxon>Brachyura</taxon>
        <taxon>Eubrachyura</taxon>
        <taxon>Portunoidea</taxon>
        <taxon>Portunidae</taxon>
        <taxon>Portuninae</taxon>
        <taxon>Portunus</taxon>
    </lineage>
</organism>
<sequence length="82" mass="8760">MDSLKKWTCPGGPPCPLVSLHPISSRPALPCLTLLRPSPFHSAPASPRRPAPTTHFITVPGGIFYAFLIPVSSEGPSNYIPL</sequence>
<dbReference type="AlphaFoldDB" id="A0A5B7DD88"/>
<comment type="caution">
    <text evidence="1">The sequence shown here is derived from an EMBL/GenBank/DDBJ whole genome shotgun (WGS) entry which is preliminary data.</text>
</comment>
<evidence type="ECO:0000313" key="1">
    <source>
        <dbReference type="EMBL" id="MPC19300.1"/>
    </source>
</evidence>
<evidence type="ECO:0000313" key="2">
    <source>
        <dbReference type="Proteomes" id="UP000324222"/>
    </source>
</evidence>
<keyword evidence="2" id="KW-1185">Reference proteome</keyword>
<dbReference type="EMBL" id="VSRR010000759">
    <property type="protein sequence ID" value="MPC19300.1"/>
    <property type="molecule type" value="Genomic_DNA"/>
</dbReference>
<gene>
    <name evidence="1" type="ORF">E2C01_012212</name>
</gene>
<accession>A0A5B7DD88</accession>
<proteinExistence type="predicted"/>
<name>A0A5B7DD88_PORTR</name>